<dbReference type="GO" id="GO:1902201">
    <property type="term" value="P:negative regulation of bacterial-type flagellum-dependent cell motility"/>
    <property type="evidence" value="ECO:0007669"/>
    <property type="project" value="TreeGrafter"/>
</dbReference>
<dbReference type="SMART" id="SM00267">
    <property type="entry name" value="GGDEF"/>
    <property type="match status" value="1"/>
</dbReference>
<dbReference type="AlphaFoldDB" id="A0A9X1NA14"/>
<comment type="caution">
    <text evidence="2">The sequence shown here is derived from an EMBL/GenBank/DDBJ whole genome shotgun (WGS) entry which is preliminary data.</text>
</comment>
<dbReference type="Proteomes" id="UP001138997">
    <property type="component" value="Unassembled WGS sequence"/>
</dbReference>
<dbReference type="Gene3D" id="3.30.70.270">
    <property type="match status" value="1"/>
</dbReference>
<dbReference type="RefSeq" id="WP_231440518.1">
    <property type="nucleotide sequence ID" value="NZ_JAJOMB010000004.1"/>
</dbReference>
<evidence type="ECO:0000313" key="2">
    <source>
        <dbReference type="EMBL" id="MCD5311342.1"/>
    </source>
</evidence>
<dbReference type="SUPFAM" id="SSF48452">
    <property type="entry name" value="TPR-like"/>
    <property type="match status" value="2"/>
</dbReference>
<protein>
    <submittedName>
        <fullName evidence="2">GGDEF domain-containing protein</fullName>
    </submittedName>
</protein>
<dbReference type="InterPro" id="IPR029787">
    <property type="entry name" value="Nucleotide_cyclase"/>
</dbReference>
<dbReference type="Pfam" id="PF00990">
    <property type="entry name" value="GGDEF"/>
    <property type="match status" value="1"/>
</dbReference>
<evidence type="ECO:0000313" key="3">
    <source>
        <dbReference type="Proteomes" id="UP001138997"/>
    </source>
</evidence>
<dbReference type="InterPro" id="IPR050469">
    <property type="entry name" value="Diguanylate_Cyclase"/>
</dbReference>
<dbReference type="CDD" id="cd01949">
    <property type="entry name" value="GGDEF"/>
    <property type="match status" value="1"/>
</dbReference>
<dbReference type="Gene3D" id="1.25.40.10">
    <property type="entry name" value="Tetratricopeptide repeat domain"/>
    <property type="match status" value="1"/>
</dbReference>
<dbReference type="PANTHER" id="PTHR45138:SF24">
    <property type="entry name" value="DIGUANYLATE CYCLASE DGCC-RELATED"/>
    <property type="match status" value="1"/>
</dbReference>
<evidence type="ECO:0000259" key="1">
    <source>
        <dbReference type="PROSITE" id="PS50887"/>
    </source>
</evidence>
<sequence>MKQPRDGLTVTPSPPAVLLTPAQLTQELAALDDVVGFDPAGALRQATALRARAEELADHDATVSAILWQAEASQRDGEPAAASVLINQVRDAFAPLSAEHTVRAAWLMSRVYTDLGDRPAALEHAMDSVAAFGEDVSRRLRTRVLIKVGDLLDELGAREDSLIWYGRAEELAVGDGRMHMLVVNNRAYGALEAGEAQVALHEAQALMTLSTRYQRPLNADALDTIARIHLLRRNPGAAAETAQQAVDAAQQLETKVADALPEYLLTLAVSQRQLGLPEVASATLKRAGQMCGTEAYARTRARILEEEAEVQAALGDFKAAFQTHKAFYAADQELLYQQREAQAKARQTIYETITAREEAARYREEARRDPLTGLRNRLYVEERLPGLLDDQLTAPGQVSVALLDLDHFKLVNDTFSHEVGDEVLRIVATLLEEAAEAPGAGSFAARLGGEELLLIVVTADVAQALAIVDGLRRSVENYPWTKITPGRIVTLSGGMATAGPEDTRSSLLARADAQLYAAKSAGRNRICTDGKTSGAG</sequence>
<dbReference type="SUPFAM" id="SSF55073">
    <property type="entry name" value="Nucleotide cyclase"/>
    <property type="match status" value="1"/>
</dbReference>
<name>A0A9X1NA14_9ACTN</name>
<proteinExistence type="predicted"/>
<organism evidence="2 3">
    <name type="scientific">Kineosporia babensis</name>
    <dbReference type="NCBI Taxonomy" id="499548"/>
    <lineage>
        <taxon>Bacteria</taxon>
        <taxon>Bacillati</taxon>
        <taxon>Actinomycetota</taxon>
        <taxon>Actinomycetes</taxon>
        <taxon>Kineosporiales</taxon>
        <taxon>Kineosporiaceae</taxon>
        <taxon>Kineosporia</taxon>
    </lineage>
</organism>
<dbReference type="NCBIfam" id="TIGR00254">
    <property type="entry name" value="GGDEF"/>
    <property type="match status" value="1"/>
</dbReference>
<dbReference type="InterPro" id="IPR000160">
    <property type="entry name" value="GGDEF_dom"/>
</dbReference>
<dbReference type="InterPro" id="IPR011990">
    <property type="entry name" value="TPR-like_helical_dom_sf"/>
</dbReference>
<reference evidence="2" key="1">
    <citation type="submission" date="2021-11" db="EMBL/GenBank/DDBJ databases">
        <title>Streptomyces corallinus and Kineosporia corallina sp. nov., two new coral-derived marine actinobacteria.</title>
        <authorList>
            <person name="Buangrab K."/>
            <person name="Sutthacheep M."/>
            <person name="Yeemin T."/>
            <person name="Harunari E."/>
            <person name="Igarashi Y."/>
            <person name="Sripreechasak P."/>
            <person name="Kanchanasin P."/>
            <person name="Tanasupawat S."/>
            <person name="Phongsopitanun W."/>
        </authorList>
    </citation>
    <scope>NUCLEOTIDE SEQUENCE</scope>
    <source>
        <strain evidence="2">JCM 31032</strain>
    </source>
</reference>
<accession>A0A9X1NA14</accession>
<keyword evidence="3" id="KW-1185">Reference proteome</keyword>
<dbReference type="GO" id="GO:0043709">
    <property type="term" value="P:cell adhesion involved in single-species biofilm formation"/>
    <property type="evidence" value="ECO:0007669"/>
    <property type="project" value="TreeGrafter"/>
</dbReference>
<feature type="domain" description="GGDEF" evidence="1">
    <location>
        <begin position="396"/>
        <end position="531"/>
    </location>
</feature>
<dbReference type="PANTHER" id="PTHR45138">
    <property type="entry name" value="REGULATORY COMPONENTS OF SENSORY TRANSDUCTION SYSTEM"/>
    <property type="match status" value="1"/>
</dbReference>
<dbReference type="GO" id="GO:0052621">
    <property type="term" value="F:diguanylate cyclase activity"/>
    <property type="evidence" value="ECO:0007669"/>
    <property type="project" value="TreeGrafter"/>
</dbReference>
<gene>
    <name evidence="2" type="ORF">LR394_10560</name>
</gene>
<dbReference type="PROSITE" id="PS50887">
    <property type="entry name" value="GGDEF"/>
    <property type="match status" value="1"/>
</dbReference>
<dbReference type="InterPro" id="IPR043128">
    <property type="entry name" value="Rev_trsase/Diguanyl_cyclase"/>
</dbReference>
<dbReference type="GO" id="GO:0005886">
    <property type="term" value="C:plasma membrane"/>
    <property type="evidence" value="ECO:0007669"/>
    <property type="project" value="TreeGrafter"/>
</dbReference>
<dbReference type="EMBL" id="JAJOMB010000004">
    <property type="protein sequence ID" value="MCD5311342.1"/>
    <property type="molecule type" value="Genomic_DNA"/>
</dbReference>